<reference evidence="3" key="2">
    <citation type="journal article" date="2017" name="Nat. Plants">
        <title>The Aegilops tauschii genome reveals multiple impacts of transposons.</title>
        <authorList>
            <person name="Zhao G."/>
            <person name="Zou C."/>
            <person name="Li K."/>
            <person name="Wang K."/>
            <person name="Li T."/>
            <person name="Gao L."/>
            <person name="Zhang X."/>
            <person name="Wang H."/>
            <person name="Yang Z."/>
            <person name="Liu X."/>
            <person name="Jiang W."/>
            <person name="Mao L."/>
            <person name="Kong X."/>
            <person name="Jiao Y."/>
            <person name="Jia J."/>
        </authorList>
    </citation>
    <scope>NUCLEOTIDE SEQUENCE [LARGE SCALE GENOMIC DNA]</scope>
    <source>
        <strain evidence="3">cv. AL8/78</strain>
    </source>
</reference>
<dbReference type="AlphaFoldDB" id="A0A453EQ80"/>
<sequence>GSSLLQFVCSLHSSRLRPHTWLLLLSGEASRNTISDPSAQPGLPAGGGRHGVLFRAASLAVARREGCWRPGSGLGPRRSPRAPWLPQRPRRRGPACSSRRLLPVSQSGPAPG</sequence>
<feature type="region of interest" description="Disordered" evidence="1">
    <location>
        <begin position="69"/>
        <end position="112"/>
    </location>
</feature>
<evidence type="ECO:0000256" key="1">
    <source>
        <dbReference type="SAM" id="MobiDB-lite"/>
    </source>
</evidence>
<dbReference type="EnsemblPlants" id="AET3Gv20419800.17">
    <property type="protein sequence ID" value="AET3Gv20419800.17"/>
    <property type="gene ID" value="AET3Gv20419800"/>
</dbReference>
<evidence type="ECO:0000313" key="2">
    <source>
        <dbReference type="EnsemblPlants" id="AET3Gv20419800.17"/>
    </source>
</evidence>
<proteinExistence type="predicted"/>
<name>A0A453EQ80_AEGTS</name>
<accession>A0A453EQ80</accession>
<keyword evidence="3" id="KW-1185">Reference proteome</keyword>
<reference evidence="2" key="4">
    <citation type="submission" date="2019-03" db="UniProtKB">
        <authorList>
            <consortium name="EnsemblPlants"/>
        </authorList>
    </citation>
    <scope>IDENTIFICATION</scope>
</reference>
<reference evidence="2" key="3">
    <citation type="journal article" date="2017" name="Nature">
        <title>Genome sequence of the progenitor of the wheat D genome Aegilops tauschii.</title>
        <authorList>
            <person name="Luo M.C."/>
            <person name="Gu Y.Q."/>
            <person name="Puiu D."/>
            <person name="Wang H."/>
            <person name="Twardziok S.O."/>
            <person name="Deal K.R."/>
            <person name="Huo N."/>
            <person name="Zhu T."/>
            <person name="Wang L."/>
            <person name="Wang Y."/>
            <person name="McGuire P.E."/>
            <person name="Liu S."/>
            <person name="Long H."/>
            <person name="Ramasamy R.K."/>
            <person name="Rodriguez J.C."/>
            <person name="Van S.L."/>
            <person name="Yuan L."/>
            <person name="Wang Z."/>
            <person name="Xia Z."/>
            <person name="Xiao L."/>
            <person name="Anderson O.D."/>
            <person name="Ouyang S."/>
            <person name="Liang Y."/>
            <person name="Zimin A.V."/>
            <person name="Pertea G."/>
            <person name="Qi P."/>
            <person name="Bennetzen J.L."/>
            <person name="Dai X."/>
            <person name="Dawson M.W."/>
            <person name="Muller H.G."/>
            <person name="Kugler K."/>
            <person name="Rivarola-Duarte L."/>
            <person name="Spannagl M."/>
            <person name="Mayer K.F.X."/>
            <person name="Lu F.H."/>
            <person name="Bevan M.W."/>
            <person name="Leroy P."/>
            <person name="Li P."/>
            <person name="You F.M."/>
            <person name="Sun Q."/>
            <person name="Liu Z."/>
            <person name="Lyons E."/>
            <person name="Wicker T."/>
            <person name="Salzberg S.L."/>
            <person name="Devos K.M."/>
            <person name="Dvorak J."/>
        </authorList>
    </citation>
    <scope>NUCLEOTIDE SEQUENCE [LARGE SCALE GENOMIC DNA]</scope>
    <source>
        <strain evidence="2">cv. AL8/78</strain>
    </source>
</reference>
<reference evidence="2" key="5">
    <citation type="journal article" date="2021" name="G3 (Bethesda)">
        <title>Aegilops tauschii genome assembly Aet v5.0 features greater sequence contiguity and improved annotation.</title>
        <authorList>
            <person name="Wang L."/>
            <person name="Zhu T."/>
            <person name="Rodriguez J.C."/>
            <person name="Deal K.R."/>
            <person name="Dubcovsky J."/>
            <person name="McGuire P.E."/>
            <person name="Lux T."/>
            <person name="Spannagl M."/>
            <person name="Mayer K.F.X."/>
            <person name="Baldrich P."/>
            <person name="Meyers B.C."/>
            <person name="Huo N."/>
            <person name="Gu Y.Q."/>
            <person name="Zhou H."/>
            <person name="Devos K.M."/>
            <person name="Bennetzen J.L."/>
            <person name="Unver T."/>
            <person name="Budak H."/>
            <person name="Gulick P.J."/>
            <person name="Galiba G."/>
            <person name="Kalapos B."/>
            <person name="Nelson D.R."/>
            <person name="Li P."/>
            <person name="You F.M."/>
            <person name="Luo M.C."/>
            <person name="Dvorak J."/>
        </authorList>
    </citation>
    <scope>NUCLEOTIDE SEQUENCE [LARGE SCALE GENOMIC DNA]</scope>
    <source>
        <strain evidence="2">cv. AL8/78</strain>
    </source>
</reference>
<protein>
    <submittedName>
        <fullName evidence="2">Uncharacterized protein</fullName>
    </submittedName>
</protein>
<dbReference type="Gramene" id="AET3Gv20419800.17">
    <property type="protein sequence ID" value="AET3Gv20419800.17"/>
    <property type="gene ID" value="AET3Gv20419800"/>
</dbReference>
<reference evidence="3" key="1">
    <citation type="journal article" date="2014" name="Science">
        <title>Ancient hybridizations among the ancestral genomes of bread wheat.</title>
        <authorList>
            <consortium name="International Wheat Genome Sequencing Consortium,"/>
            <person name="Marcussen T."/>
            <person name="Sandve S.R."/>
            <person name="Heier L."/>
            <person name="Spannagl M."/>
            <person name="Pfeifer M."/>
            <person name="Jakobsen K.S."/>
            <person name="Wulff B.B."/>
            <person name="Steuernagel B."/>
            <person name="Mayer K.F."/>
            <person name="Olsen O.A."/>
        </authorList>
    </citation>
    <scope>NUCLEOTIDE SEQUENCE [LARGE SCALE GENOMIC DNA]</scope>
    <source>
        <strain evidence="3">cv. AL8/78</strain>
    </source>
</reference>
<evidence type="ECO:0000313" key="3">
    <source>
        <dbReference type="Proteomes" id="UP000015105"/>
    </source>
</evidence>
<organism evidence="2 3">
    <name type="scientific">Aegilops tauschii subsp. strangulata</name>
    <name type="common">Goatgrass</name>
    <dbReference type="NCBI Taxonomy" id="200361"/>
    <lineage>
        <taxon>Eukaryota</taxon>
        <taxon>Viridiplantae</taxon>
        <taxon>Streptophyta</taxon>
        <taxon>Embryophyta</taxon>
        <taxon>Tracheophyta</taxon>
        <taxon>Spermatophyta</taxon>
        <taxon>Magnoliopsida</taxon>
        <taxon>Liliopsida</taxon>
        <taxon>Poales</taxon>
        <taxon>Poaceae</taxon>
        <taxon>BOP clade</taxon>
        <taxon>Pooideae</taxon>
        <taxon>Triticodae</taxon>
        <taxon>Triticeae</taxon>
        <taxon>Triticinae</taxon>
        <taxon>Aegilops</taxon>
    </lineage>
</organism>
<dbReference type="Proteomes" id="UP000015105">
    <property type="component" value="Chromosome 3D"/>
</dbReference>